<dbReference type="Proteomes" id="UP000276991">
    <property type="component" value="Unassembled WGS sequence"/>
</dbReference>
<dbReference type="GO" id="GO:0009653">
    <property type="term" value="P:anatomical structure morphogenesis"/>
    <property type="evidence" value="ECO:0007669"/>
    <property type="project" value="TreeGrafter"/>
</dbReference>
<evidence type="ECO:0000313" key="3">
    <source>
        <dbReference type="Proteomes" id="UP000276991"/>
    </source>
</evidence>
<sequence>MKILDFQLKVICLDCPIGENIVMTKAPGWRISKFNGRGRKYFTTKIDCLQSCYANRYKNSTAYHCSSAIFDEDSNRCSLYSVIYPANNTLIRDASTIYYEKHCFSEQIAKLCNGALIERQPQHVLITFPDAILTTSTLMKCLLKCLWSLQDGRTFQCHSLMYFYEQKDDNCILNSRSKRSNPNSLKEERISVVDYFDLDECLNIPLMMLKFLKLLTSQIFEVRFEAPINGKHHMIPDE</sequence>
<dbReference type="SUPFAM" id="SSF57414">
    <property type="entry name" value="Hairpin loop containing domain-like"/>
    <property type="match status" value="2"/>
</dbReference>
<dbReference type="PROSITE" id="PS50948">
    <property type="entry name" value="PAN"/>
    <property type="match status" value="2"/>
</dbReference>
<feature type="domain" description="Apple" evidence="1">
    <location>
        <begin position="112"/>
        <end position="201"/>
    </location>
</feature>
<dbReference type="Gene3D" id="3.50.4.10">
    <property type="entry name" value="Hepatocyte Growth Factor"/>
    <property type="match status" value="2"/>
</dbReference>
<organism evidence="2 3">
    <name type="scientific">Acanthocheilonema viteae</name>
    <name type="common">Filarial nematode worm</name>
    <name type="synonym">Dipetalonema viteae</name>
    <dbReference type="NCBI Taxonomy" id="6277"/>
    <lineage>
        <taxon>Eukaryota</taxon>
        <taxon>Metazoa</taxon>
        <taxon>Ecdysozoa</taxon>
        <taxon>Nematoda</taxon>
        <taxon>Chromadorea</taxon>
        <taxon>Rhabditida</taxon>
        <taxon>Spirurina</taxon>
        <taxon>Spiruromorpha</taxon>
        <taxon>Filarioidea</taxon>
        <taxon>Onchocercidae</taxon>
        <taxon>Acanthocheilonema</taxon>
    </lineage>
</organism>
<feature type="domain" description="Apple" evidence="1">
    <location>
        <begin position="15"/>
        <end position="103"/>
    </location>
</feature>
<dbReference type="AlphaFoldDB" id="A0A498SGY4"/>
<dbReference type="Pfam" id="PF00024">
    <property type="entry name" value="PAN_1"/>
    <property type="match status" value="2"/>
</dbReference>
<dbReference type="OrthoDB" id="5855977at2759"/>
<dbReference type="SMART" id="SM00473">
    <property type="entry name" value="PAN_AP"/>
    <property type="match status" value="2"/>
</dbReference>
<keyword evidence="3" id="KW-1185">Reference proteome</keyword>
<proteinExistence type="predicted"/>
<dbReference type="PANTHER" id="PTHR47327">
    <property type="entry name" value="FI18240P1-RELATED"/>
    <property type="match status" value="1"/>
</dbReference>
<accession>A0A498SGY4</accession>
<evidence type="ECO:0000259" key="1">
    <source>
        <dbReference type="PROSITE" id="PS50948"/>
    </source>
</evidence>
<reference evidence="2 3" key="1">
    <citation type="submission" date="2018-08" db="EMBL/GenBank/DDBJ databases">
        <authorList>
            <person name="Laetsch R D."/>
            <person name="Stevens L."/>
            <person name="Kumar S."/>
            <person name="Blaxter L. M."/>
        </authorList>
    </citation>
    <scope>NUCLEOTIDE SEQUENCE [LARGE SCALE GENOMIC DNA]</scope>
</reference>
<protein>
    <recommendedName>
        <fullName evidence="1">Apple domain-containing protein</fullName>
    </recommendedName>
</protein>
<name>A0A498SGY4_ACAVI</name>
<dbReference type="EMBL" id="UPTC01001256">
    <property type="protein sequence ID" value="VBB31490.1"/>
    <property type="molecule type" value="Genomic_DNA"/>
</dbReference>
<evidence type="ECO:0000313" key="2">
    <source>
        <dbReference type="EMBL" id="VBB31490.1"/>
    </source>
</evidence>
<gene>
    <name evidence="2" type="ORF">NAV_LOCUS6281</name>
</gene>
<dbReference type="InterPro" id="IPR052774">
    <property type="entry name" value="Celegans_DevNeuronal_Protein"/>
</dbReference>
<dbReference type="PANTHER" id="PTHR47327:SF1">
    <property type="entry name" value="RE15579P"/>
    <property type="match status" value="1"/>
</dbReference>
<dbReference type="CDD" id="cd01099">
    <property type="entry name" value="PAN_AP_HGF"/>
    <property type="match status" value="1"/>
</dbReference>
<dbReference type="InterPro" id="IPR003609">
    <property type="entry name" value="Pan_app"/>
</dbReference>